<accession>A0A2T4GG53</accession>
<evidence type="ECO:0000313" key="2">
    <source>
        <dbReference type="EMBL" id="PTD02521.1"/>
    </source>
</evidence>
<dbReference type="EMBL" id="PVEM01000017">
    <property type="protein sequence ID" value="PTD02521.1"/>
    <property type="molecule type" value="Genomic_DNA"/>
</dbReference>
<evidence type="ECO:0000256" key="1">
    <source>
        <dbReference type="SAM" id="MobiDB-lite"/>
    </source>
</evidence>
<evidence type="ECO:0000313" key="4">
    <source>
        <dbReference type="Proteomes" id="UP000241587"/>
    </source>
</evidence>
<reference evidence="3" key="2">
    <citation type="submission" date="2020-11" db="EMBL/GenBank/DDBJ databases">
        <title>The chromosome-scale genome resource for two endophytic Fusarium species: F. culmorum and F. pseudograminearum.</title>
        <authorList>
            <person name="Yuan Z."/>
        </authorList>
    </citation>
    <scope>NUCLEOTIDE SEQUENCE</scope>
    <source>
        <strain evidence="3">Class2-1B</strain>
    </source>
</reference>
<protein>
    <submittedName>
        <fullName evidence="2">Uncharacterized protein</fullName>
    </submittedName>
</protein>
<sequence length="159" mass="17699">MIAEKRDPEFIVTSTQQAKEQEARPEEDNRPKLRGRAAAKAKASREAKENAKWEELRKTFIWGVADVNKRRLTITTVPKLHLEAIPNIKNWLEGNTHPFQDDEPGEASRTITIAADSISIASSLKLLSLPGSSVVDEDEIDIITCSQVAQQEESLPISP</sequence>
<dbReference type="Proteomes" id="UP000241587">
    <property type="component" value="Unassembled WGS sequence"/>
</dbReference>
<keyword evidence="4" id="KW-1185">Reference proteome</keyword>
<gene>
    <name evidence="2" type="ORF">FCULG_00012621</name>
    <name evidence="3" type="ORF">HYE67_002942</name>
</gene>
<proteinExistence type="predicted"/>
<dbReference type="OrthoDB" id="5096427at2759"/>
<feature type="compositionally biased region" description="Basic and acidic residues" evidence="1">
    <location>
        <begin position="19"/>
        <end position="31"/>
    </location>
</feature>
<dbReference type="AlphaFoldDB" id="A0A2T4GG53"/>
<dbReference type="EMBL" id="CP064747">
    <property type="protein sequence ID" value="QPC60711.1"/>
    <property type="molecule type" value="Genomic_DNA"/>
</dbReference>
<evidence type="ECO:0000313" key="3">
    <source>
        <dbReference type="EMBL" id="QPC60711.1"/>
    </source>
</evidence>
<feature type="region of interest" description="Disordered" evidence="1">
    <location>
        <begin position="1"/>
        <end position="48"/>
    </location>
</feature>
<reference evidence="2 4" key="1">
    <citation type="submission" date="2018-02" db="EMBL/GenBank/DDBJ databases">
        <title>Fusarium culmorum secondary metabolites in fungal-bacterial-plant interactions.</title>
        <authorList>
            <person name="Schmidt R."/>
        </authorList>
    </citation>
    <scope>NUCLEOTIDE SEQUENCE [LARGE SCALE GENOMIC DNA]</scope>
    <source>
        <strain evidence="2 4">PV</strain>
    </source>
</reference>
<dbReference type="Proteomes" id="UP000663297">
    <property type="component" value="Chromosome 1"/>
</dbReference>
<name>A0A2T4GG53_FUSCU</name>
<organism evidence="2 4">
    <name type="scientific">Fusarium culmorum</name>
    <dbReference type="NCBI Taxonomy" id="5516"/>
    <lineage>
        <taxon>Eukaryota</taxon>
        <taxon>Fungi</taxon>
        <taxon>Dikarya</taxon>
        <taxon>Ascomycota</taxon>
        <taxon>Pezizomycotina</taxon>
        <taxon>Sordariomycetes</taxon>
        <taxon>Hypocreomycetidae</taxon>
        <taxon>Hypocreales</taxon>
        <taxon>Nectriaceae</taxon>
        <taxon>Fusarium</taxon>
    </lineage>
</organism>